<comment type="caution">
    <text evidence="1">The sequence shown here is derived from an EMBL/GenBank/DDBJ whole genome shotgun (WGS) entry which is preliminary data.</text>
</comment>
<protein>
    <submittedName>
        <fullName evidence="1">Uncharacterized protein</fullName>
    </submittedName>
</protein>
<dbReference type="AlphaFoldDB" id="A0A1F5EB05"/>
<accession>A0A1F5EB05</accession>
<sequence>MATIIANEQLTKTLEPLLEDVDAIYVDTHSSTGQIDEERISQAAELARRGKRVVLFGWFAEAEVGSKIAPCMTYQNAVYARLPLSIDQMRELGKG</sequence>
<proteinExistence type="predicted"/>
<gene>
    <name evidence="1" type="ORF">A3A71_00890</name>
</gene>
<name>A0A1F5EB05_9BACT</name>
<reference evidence="1 2" key="1">
    <citation type="journal article" date="2016" name="Nat. Commun.">
        <title>Thousands of microbial genomes shed light on interconnected biogeochemical processes in an aquifer system.</title>
        <authorList>
            <person name="Anantharaman K."/>
            <person name="Brown C.T."/>
            <person name="Hug L.A."/>
            <person name="Sharon I."/>
            <person name="Castelle C.J."/>
            <person name="Probst A.J."/>
            <person name="Thomas B.C."/>
            <person name="Singh A."/>
            <person name="Wilkins M.J."/>
            <person name="Karaoz U."/>
            <person name="Brodie E.L."/>
            <person name="Williams K.H."/>
            <person name="Hubbard S.S."/>
            <person name="Banfield J.F."/>
        </authorList>
    </citation>
    <scope>NUCLEOTIDE SEQUENCE [LARGE SCALE GENOMIC DNA]</scope>
</reference>
<evidence type="ECO:0000313" key="2">
    <source>
        <dbReference type="Proteomes" id="UP000177481"/>
    </source>
</evidence>
<evidence type="ECO:0000313" key="1">
    <source>
        <dbReference type="EMBL" id="OGD64597.1"/>
    </source>
</evidence>
<dbReference type="EMBL" id="MEZX01000002">
    <property type="protein sequence ID" value="OGD64597.1"/>
    <property type="molecule type" value="Genomic_DNA"/>
</dbReference>
<dbReference type="Proteomes" id="UP000177481">
    <property type="component" value="Unassembled WGS sequence"/>
</dbReference>
<dbReference type="STRING" id="1797471.A3A71_00890"/>
<organism evidence="1 2">
    <name type="scientific">Candidatus Berkelbacteria bacterium RIFCSPLOWO2_01_FULL_50_28</name>
    <dbReference type="NCBI Taxonomy" id="1797471"/>
    <lineage>
        <taxon>Bacteria</taxon>
        <taxon>Candidatus Berkelbacteria</taxon>
    </lineage>
</organism>